<dbReference type="InterPro" id="IPR036554">
    <property type="entry name" value="GHMP_kinase_C_sf"/>
</dbReference>
<dbReference type="SUPFAM" id="SSF54211">
    <property type="entry name" value="Ribosomal protein S5 domain 2-like"/>
    <property type="match status" value="1"/>
</dbReference>
<keyword evidence="7 9" id="KW-0067">ATP-binding</keyword>
<feature type="active site" evidence="9">
    <location>
        <position position="145"/>
    </location>
</feature>
<gene>
    <name evidence="9" type="primary">ispE</name>
    <name evidence="12" type="ORF">H8706_00125</name>
</gene>
<evidence type="ECO:0000256" key="1">
    <source>
        <dbReference type="ARBA" id="ARBA00009684"/>
    </source>
</evidence>
<feature type="binding site" evidence="9">
    <location>
        <begin position="103"/>
        <end position="113"/>
    </location>
    <ligand>
        <name>ATP</name>
        <dbReference type="ChEBI" id="CHEBI:30616"/>
    </ligand>
</feature>
<dbReference type="InterPro" id="IPR013750">
    <property type="entry name" value="GHMP_kinase_C_dom"/>
</dbReference>
<dbReference type="HAMAP" id="MF_00061">
    <property type="entry name" value="IspE"/>
    <property type="match status" value="1"/>
</dbReference>
<dbReference type="Pfam" id="PF00288">
    <property type="entry name" value="GHMP_kinases_N"/>
    <property type="match status" value="1"/>
</dbReference>
<comment type="catalytic activity">
    <reaction evidence="9">
        <text>4-CDP-2-C-methyl-D-erythritol + ATP = 4-CDP-2-C-methyl-D-erythritol 2-phosphate + ADP + H(+)</text>
        <dbReference type="Rhea" id="RHEA:18437"/>
        <dbReference type="ChEBI" id="CHEBI:15378"/>
        <dbReference type="ChEBI" id="CHEBI:30616"/>
        <dbReference type="ChEBI" id="CHEBI:57823"/>
        <dbReference type="ChEBI" id="CHEBI:57919"/>
        <dbReference type="ChEBI" id="CHEBI:456216"/>
        <dbReference type="EC" id="2.7.1.148"/>
    </reaction>
</comment>
<evidence type="ECO:0000256" key="2">
    <source>
        <dbReference type="ARBA" id="ARBA00012052"/>
    </source>
</evidence>
<comment type="pathway">
    <text evidence="9">Isoprenoid biosynthesis; isopentenyl diphosphate biosynthesis via DXP pathway; isopentenyl diphosphate from 1-deoxy-D-xylulose 5-phosphate: step 3/6.</text>
</comment>
<dbReference type="NCBIfam" id="TIGR00154">
    <property type="entry name" value="ispE"/>
    <property type="match status" value="1"/>
</dbReference>
<comment type="caution">
    <text evidence="12">The sequence shown here is derived from an EMBL/GenBank/DDBJ whole genome shotgun (WGS) entry which is preliminary data.</text>
</comment>
<comment type="function">
    <text evidence="9">Catalyzes the phosphorylation of the position 2 hydroxy group of 4-diphosphocytidyl-2C-methyl-D-erythritol.</text>
</comment>
<dbReference type="GO" id="GO:0005524">
    <property type="term" value="F:ATP binding"/>
    <property type="evidence" value="ECO:0007669"/>
    <property type="project" value="UniProtKB-UniRule"/>
</dbReference>
<keyword evidence="13" id="KW-1185">Reference proteome</keyword>
<dbReference type="EC" id="2.7.1.148" evidence="2 9"/>
<evidence type="ECO:0000256" key="9">
    <source>
        <dbReference type="HAMAP-Rule" id="MF_00061"/>
    </source>
</evidence>
<evidence type="ECO:0000259" key="11">
    <source>
        <dbReference type="Pfam" id="PF08544"/>
    </source>
</evidence>
<dbReference type="SUPFAM" id="SSF55060">
    <property type="entry name" value="GHMP Kinase, C-terminal domain"/>
    <property type="match status" value="1"/>
</dbReference>
<keyword evidence="6 9" id="KW-0418">Kinase</keyword>
<dbReference type="InterPro" id="IPR014721">
    <property type="entry name" value="Ribsml_uS5_D2-typ_fold_subgr"/>
</dbReference>
<comment type="similarity">
    <text evidence="1 9">Belongs to the GHMP kinase family. IspE subfamily.</text>
</comment>
<dbReference type="AlphaFoldDB" id="A0A926F791"/>
<feature type="domain" description="GHMP kinase C-terminal" evidence="11">
    <location>
        <begin position="218"/>
        <end position="284"/>
    </location>
</feature>
<dbReference type="Proteomes" id="UP000647416">
    <property type="component" value="Unassembled WGS sequence"/>
</dbReference>
<dbReference type="Gene3D" id="3.30.230.10">
    <property type="match status" value="1"/>
</dbReference>
<evidence type="ECO:0000313" key="13">
    <source>
        <dbReference type="Proteomes" id="UP000647416"/>
    </source>
</evidence>
<keyword evidence="9" id="KW-0414">Isoprene biosynthesis</keyword>
<evidence type="ECO:0000256" key="5">
    <source>
        <dbReference type="ARBA" id="ARBA00022741"/>
    </source>
</evidence>
<evidence type="ECO:0000256" key="4">
    <source>
        <dbReference type="ARBA" id="ARBA00022679"/>
    </source>
</evidence>
<dbReference type="Gene3D" id="3.30.70.890">
    <property type="entry name" value="GHMP kinase, C-terminal domain"/>
    <property type="match status" value="1"/>
</dbReference>
<accession>A0A926F791</accession>
<feature type="domain" description="GHMP kinase N-terminal" evidence="10">
    <location>
        <begin position="75"/>
        <end position="152"/>
    </location>
</feature>
<evidence type="ECO:0000313" key="12">
    <source>
        <dbReference type="EMBL" id="MBC8595280.1"/>
    </source>
</evidence>
<dbReference type="PIRSF" id="PIRSF010376">
    <property type="entry name" value="IspE"/>
    <property type="match status" value="1"/>
</dbReference>
<reference evidence="12" key="1">
    <citation type="submission" date="2020-08" db="EMBL/GenBank/DDBJ databases">
        <title>Genome public.</title>
        <authorList>
            <person name="Liu C."/>
            <person name="Sun Q."/>
        </authorList>
    </citation>
    <scope>NUCLEOTIDE SEQUENCE</scope>
    <source>
        <strain evidence="12">NSJ-50</strain>
    </source>
</reference>
<sequence length="295" mass="31698">MIIKAYAKINLGLDVVRKRADGYHDVKMIMQTIDVFDTLDIKLGIENGENTVSLGGLGKISVVCGDENVPCGETNLVCKSAKAFLEYTGKKADISVKIEKNIPVGAGLAGGSTDAAAVLRALNVLLKTDLSDTELMKIAKNIGADVPFCVVGNTYLAEGIGEILTPVKSNIKFDILLVKPPFSVSTPSVYKSLVLDENTTHPDIDKIKNALEDGNVSVIYENLGNTLEDVTLKMYGEVGKIKENLKNLGASAVLMSGSGPSVFAIFGDRQKLDGAYKIMKEKYKQTYLTSTINNV</sequence>
<keyword evidence="4 9" id="KW-0808">Transferase</keyword>
<evidence type="ECO:0000259" key="10">
    <source>
        <dbReference type="Pfam" id="PF00288"/>
    </source>
</evidence>
<protein>
    <recommendedName>
        <fullName evidence="3 9">4-diphosphocytidyl-2-C-methyl-D-erythritol kinase</fullName>
        <shortName evidence="9">CMK</shortName>
        <ecNumber evidence="2 9">2.7.1.148</ecNumber>
    </recommendedName>
    <alternativeName>
        <fullName evidence="8 9">4-(cytidine-5'-diphospho)-2-C-methyl-D-erythritol kinase</fullName>
    </alternativeName>
</protein>
<dbReference type="GO" id="GO:0019288">
    <property type="term" value="P:isopentenyl diphosphate biosynthetic process, methylerythritol 4-phosphate pathway"/>
    <property type="evidence" value="ECO:0007669"/>
    <property type="project" value="UniProtKB-UniRule"/>
</dbReference>
<dbReference type="PANTHER" id="PTHR43527:SF2">
    <property type="entry name" value="4-DIPHOSPHOCYTIDYL-2-C-METHYL-D-ERYTHRITOL KINASE, CHLOROPLASTIC"/>
    <property type="match status" value="1"/>
</dbReference>
<proteinExistence type="inferred from homology"/>
<evidence type="ECO:0000256" key="7">
    <source>
        <dbReference type="ARBA" id="ARBA00022840"/>
    </source>
</evidence>
<dbReference type="GO" id="GO:0016114">
    <property type="term" value="P:terpenoid biosynthetic process"/>
    <property type="evidence" value="ECO:0007669"/>
    <property type="project" value="UniProtKB-UniRule"/>
</dbReference>
<dbReference type="PANTHER" id="PTHR43527">
    <property type="entry name" value="4-DIPHOSPHOCYTIDYL-2-C-METHYL-D-ERYTHRITOL KINASE, CHLOROPLASTIC"/>
    <property type="match status" value="1"/>
</dbReference>
<dbReference type="Pfam" id="PF08544">
    <property type="entry name" value="GHMP_kinases_C"/>
    <property type="match status" value="1"/>
</dbReference>
<evidence type="ECO:0000256" key="8">
    <source>
        <dbReference type="ARBA" id="ARBA00032554"/>
    </source>
</evidence>
<feature type="active site" evidence="9">
    <location>
        <position position="8"/>
    </location>
</feature>
<dbReference type="GO" id="GO:0050515">
    <property type="term" value="F:4-(cytidine 5'-diphospho)-2-C-methyl-D-erythritol kinase activity"/>
    <property type="evidence" value="ECO:0007669"/>
    <property type="project" value="UniProtKB-UniRule"/>
</dbReference>
<dbReference type="InterPro" id="IPR004424">
    <property type="entry name" value="IspE"/>
</dbReference>
<dbReference type="RefSeq" id="WP_262431014.1">
    <property type="nucleotide sequence ID" value="NZ_JACRTE010000001.1"/>
</dbReference>
<evidence type="ECO:0000256" key="6">
    <source>
        <dbReference type="ARBA" id="ARBA00022777"/>
    </source>
</evidence>
<dbReference type="InterPro" id="IPR020568">
    <property type="entry name" value="Ribosomal_Su5_D2-typ_SF"/>
</dbReference>
<keyword evidence="5 9" id="KW-0547">Nucleotide-binding</keyword>
<name>A0A926F791_9FIRM</name>
<organism evidence="12 13">
    <name type="scientific">Qingrenia yutianensis</name>
    <dbReference type="NCBI Taxonomy" id="2763676"/>
    <lineage>
        <taxon>Bacteria</taxon>
        <taxon>Bacillati</taxon>
        <taxon>Bacillota</taxon>
        <taxon>Clostridia</taxon>
        <taxon>Eubacteriales</taxon>
        <taxon>Oscillospiraceae</taxon>
        <taxon>Qingrenia</taxon>
    </lineage>
</organism>
<dbReference type="EMBL" id="JACRTE010000001">
    <property type="protein sequence ID" value="MBC8595280.1"/>
    <property type="molecule type" value="Genomic_DNA"/>
</dbReference>
<evidence type="ECO:0000256" key="3">
    <source>
        <dbReference type="ARBA" id="ARBA00017473"/>
    </source>
</evidence>
<dbReference type="InterPro" id="IPR006204">
    <property type="entry name" value="GHMP_kinase_N_dom"/>
</dbReference>